<dbReference type="STRING" id="1150625.Q75_02895"/>
<name>A0A147KBC1_9BACI</name>
<dbReference type="PATRIC" id="fig|1150625.3.peg.601"/>
<dbReference type="Pfam" id="PF06124">
    <property type="entry name" value="DUF960"/>
    <property type="match status" value="1"/>
</dbReference>
<dbReference type="AlphaFoldDB" id="A0A147KBC1"/>
<dbReference type="EMBL" id="LDYG01000013">
    <property type="protein sequence ID" value="KUP08433.1"/>
    <property type="molecule type" value="Genomic_DNA"/>
</dbReference>
<protein>
    <submittedName>
        <fullName evidence="1">Uncharacterized protein</fullName>
    </submittedName>
</protein>
<evidence type="ECO:0000313" key="2">
    <source>
        <dbReference type="Proteomes" id="UP000074108"/>
    </source>
</evidence>
<organism evidence="1 2">
    <name type="scientific">Bacillus coahuilensis p1.1.43</name>
    <dbReference type="NCBI Taxonomy" id="1150625"/>
    <lineage>
        <taxon>Bacteria</taxon>
        <taxon>Bacillati</taxon>
        <taxon>Bacillota</taxon>
        <taxon>Bacilli</taxon>
        <taxon>Bacillales</taxon>
        <taxon>Bacillaceae</taxon>
        <taxon>Bacillus</taxon>
    </lineage>
</organism>
<keyword evidence="2" id="KW-1185">Reference proteome</keyword>
<reference evidence="1 2" key="1">
    <citation type="journal article" date="2016" name="Front. Microbiol.">
        <title>Microevolution Analysis of Bacillus coahuilensis Unveils Differences in Phosphorus Acquisition Strategies and Their Regulation.</title>
        <authorList>
            <person name="Gomez-Lunar Z."/>
            <person name="Hernandez-Gonzalez I."/>
            <person name="Rodriguez-Torres M.D."/>
            <person name="Souza V."/>
            <person name="Olmedo-Alvarez G."/>
        </authorList>
    </citation>
    <scope>NUCLEOTIDE SEQUENCE [LARGE SCALE GENOMIC DNA]</scope>
    <source>
        <strain evidence="2">p1.1.43</strain>
    </source>
</reference>
<dbReference type="Gene3D" id="3.10.450.150">
    <property type="entry name" value="enterococcus faecalis protein"/>
    <property type="match status" value="1"/>
</dbReference>
<proteinExistence type="predicted"/>
<dbReference type="Proteomes" id="UP000074108">
    <property type="component" value="Unassembled WGS sequence"/>
</dbReference>
<gene>
    <name evidence="1" type="ORF">Q75_02895</name>
</gene>
<accession>A0A147KBC1</accession>
<dbReference type="InterPro" id="IPR009303">
    <property type="entry name" value="DUF960"/>
</dbReference>
<evidence type="ECO:0000313" key="1">
    <source>
        <dbReference type="EMBL" id="KUP08433.1"/>
    </source>
</evidence>
<comment type="caution">
    <text evidence="1">The sequence shown here is derived from an EMBL/GenBank/DDBJ whole genome shotgun (WGS) entry which is preliminary data.</text>
</comment>
<sequence>MLDSIMAMKKVTKVDYLQTFDVSTNGTTTYITHIQEEPNYRKQLMLTQVNNNFKGKVFIIDDGKCITVMLAEEY</sequence>